<keyword evidence="1" id="KW-0732">Signal</keyword>
<sequence>MNINKYKLNTVKNNSLVLSTMLGAMTVLASGSAFADKLKEPSLSLLKAREVNRIKQGSLAVSQDMLIRGKQFLVVQPLGGEPQKAIRFISPVESPNRNRIMKKLKQM</sequence>
<dbReference type="AlphaFoldDB" id="A0AAE9Z8T1"/>
<organism evidence="2 3">
    <name type="scientific">Thalassomonas viridans</name>
    <dbReference type="NCBI Taxonomy" id="137584"/>
    <lineage>
        <taxon>Bacteria</taxon>
        <taxon>Pseudomonadati</taxon>
        <taxon>Pseudomonadota</taxon>
        <taxon>Gammaproteobacteria</taxon>
        <taxon>Alteromonadales</taxon>
        <taxon>Colwelliaceae</taxon>
        <taxon>Thalassomonas</taxon>
    </lineage>
</organism>
<protein>
    <submittedName>
        <fullName evidence="2">Uncharacterized protein</fullName>
    </submittedName>
</protein>
<dbReference type="KEGG" id="tvd:SG34_032430"/>
<dbReference type="RefSeq" id="WP_044840630.1">
    <property type="nucleotide sequence ID" value="NZ_CP059734.1"/>
</dbReference>
<dbReference type="EMBL" id="CP059734">
    <property type="protein sequence ID" value="WDE08628.1"/>
    <property type="molecule type" value="Genomic_DNA"/>
</dbReference>
<accession>A0AAE9Z8T1</accession>
<evidence type="ECO:0000313" key="3">
    <source>
        <dbReference type="Proteomes" id="UP000032352"/>
    </source>
</evidence>
<evidence type="ECO:0000313" key="2">
    <source>
        <dbReference type="EMBL" id="WDE08628.1"/>
    </source>
</evidence>
<feature type="chain" id="PRO_5042268754" evidence="1">
    <location>
        <begin position="36"/>
        <end position="107"/>
    </location>
</feature>
<gene>
    <name evidence="2" type="ORF">SG34_032430</name>
</gene>
<proteinExistence type="predicted"/>
<name>A0AAE9Z8T1_9GAMM</name>
<evidence type="ECO:0000256" key="1">
    <source>
        <dbReference type="SAM" id="SignalP"/>
    </source>
</evidence>
<keyword evidence="3" id="KW-1185">Reference proteome</keyword>
<dbReference type="Proteomes" id="UP000032352">
    <property type="component" value="Chromosome pTvir"/>
</dbReference>
<reference evidence="2 3" key="1">
    <citation type="journal article" date="2015" name="Genome Announc.">
        <title>Draft Genome Sequences of Marine Isolates of Thalassomonas viridans and Thalassomonas actiniarum.</title>
        <authorList>
            <person name="Olonade I."/>
            <person name="van Zyl L.J."/>
            <person name="Trindade M."/>
        </authorList>
    </citation>
    <scope>NUCLEOTIDE SEQUENCE [LARGE SCALE GENOMIC DNA]</scope>
    <source>
        <strain evidence="2 3">XOM25</strain>
    </source>
</reference>
<feature type="signal peptide" evidence="1">
    <location>
        <begin position="1"/>
        <end position="35"/>
    </location>
</feature>
<reference evidence="2 3" key="2">
    <citation type="journal article" date="2022" name="Mar. Drugs">
        <title>Bioassay-Guided Fractionation Leads to the Detection of Cholic Acid Generated by the Rare Thalassomonas sp.</title>
        <authorList>
            <person name="Pheiffer F."/>
            <person name="Schneider Y.K."/>
            <person name="Hansen E.H."/>
            <person name="Andersen J.H."/>
            <person name="Isaksson J."/>
            <person name="Busche T."/>
            <person name="R C."/>
            <person name="Kalinowski J."/>
            <person name="Zyl L.V."/>
            <person name="Trindade M."/>
        </authorList>
    </citation>
    <scope>NUCLEOTIDE SEQUENCE [LARGE SCALE GENOMIC DNA]</scope>
    <source>
        <strain evidence="2 3">XOM25</strain>
    </source>
</reference>